<dbReference type="Pfam" id="PF01555">
    <property type="entry name" value="N6_N4_Mtase"/>
    <property type="match status" value="1"/>
</dbReference>
<dbReference type="PRINTS" id="PR00508">
    <property type="entry name" value="S21N4MTFRASE"/>
</dbReference>
<accession>A0A165AF15</accession>
<comment type="similarity">
    <text evidence="1 4">Belongs to the N(4)/N(6)-methyltransferase family.</text>
</comment>
<evidence type="ECO:0000313" key="7">
    <source>
        <dbReference type="Proteomes" id="UP000182631"/>
    </source>
</evidence>
<dbReference type="PROSITE" id="PS00092">
    <property type="entry name" value="N6_MTASE"/>
    <property type="match status" value="1"/>
</dbReference>
<dbReference type="AlphaFoldDB" id="A0A165AF15"/>
<reference evidence="7" key="1">
    <citation type="submission" date="2016-02" db="EMBL/GenBank/DDBJ databases">
        <authorList>
            <person name="liu f."/>
        </authorList>
    </citation>
    <scope>NUCLEOTIDE SEQUENCE [LARGE SCALE GENOMIC DNA]</scope>
</reference>
<protein>
    <recommendedName>
        <fullName evidence="4">Methyltransferase</fullName>
        <ecNumber evidence="4">2.1.1.-</ecNumber>
    </recommendedName>
</protein>
<feature type="domain" description="DNA methylase N-4/N-6" evidence="5">
    <location>
        <begin position="22"/>
        <end position="242"/>
    </location>
</feature>
<proteinExistence type="inferred from homology"/>
<organism evidence="6 7">
    <name type="scientific">Candidatus Synechococcus spongiarum</name>
    <dbReference type="NCBI Taxonomy" id="431041"/>
    <lineage>
        <taxon>Bacteria</taxon>
        <taxon>Bacillati</taxon>
        <taxon>Cyanobacteriota</taxon>
        <taxon>Cyanophyceae</taxon>
        <taxon>Synechococcales</taxon>
        <taxon>Synechococcaceae</taxon>
        <taxon>Synechococcus</taxon>
    </lineage>
</organism>
<name>A0A165AF15_9SYNE</name>
<dbReference type="GO" id="GO:0008170">
    <property type="term" value="F:N-methyltransferase activity"/>
    <property type="evidence" value="ECO:0007669"/>
    <property type="project" value="InterPro"/>
</dbReference>
<dbReference type="EC" id="2.1.1.-" evidence="4"/>
<dbReference type="OrthoDB" id="9800801at2"/>
<evidence type="ECO:0000256" key="1">
    <source>
        <dbReference type="ARBA" id="ARBA00006594"/>
    </source>
</evidence>
<evidence type="ECO:0000256" key="2">
    <source>
        <dbReference type="ARBA" id="ARBA00022603"/>
    </source>
</evidence>
<dbReference type="InterPro" id="IPR002052">
    <property type="entry name" value="DNA_methylase_N6_adenine_CS"/>
</dbReference>
<dbReference type="REBASE" id="176847">
    <property type="entry name" value="M.Sspm9ORF409P"/>
</dbReference>
<dbReference type="GO" id="GO:0032259">
    <property type="term" value="P:methylation"/>
    <property type="evidence" value="ECO:0007669"/>
    <property type="project" value="UniProtKB-KW"/>
</dbReference>
<evidence type="ECO:0000256" key="4">
    <source>
        <dbReference type="RuleBase" id="RU362026"/>
    </source>
</evidence>
<keyword evidence="3 6" id="KW-0808">Transferase</keyword>
<dbReference type="GO" id="GO:0003677">
    <property type="term" value="F:DNA binding"/>
    <property type="evidence" value="ECO:0007669"/>
    <property type="project" value="InterPro"/>
</dbReference>
<gene>
    <name evidence="6" type="ORF">FLM9_409</name>
</gene>
<dbReference type="InterPro" id="IPR029063">
    <property type="entry name" value="SAM-dependent_MTases_sf"/>
</dbReference>
<sequence>MNYQLLNTDFLQGVKSIPDQSIDLVIADPPYGLGKDYGNNSDMKSADEIVKWTINWIDLVLPKIKETGGLYIFTTWRNSPEIFSLIKKRMIMINEIIWDRKVPSMGGSTRRFSSVHDTVGYFVISKNYYFDIDAVRISYNPETKKARSRSIFEGSKWLELGYNPKDVWSVSRLHKLHREREDHPTQKPLEIIERMIKASSPVNGTVLDPFGGSGTTLEVCINNNRNCIMYELNPDYCEIIKKRINTPRTMNLFENID</sequence>
<keyword evidence="7" id="KW-1185">Reference proteome</keyword>
<dbReference type="InterPro" id="IPR002941">
    <property type="entry name" value="DNA_methylase_N4/N6"/>
</dbReference>
<evidence type="ECO:0000259" key="5">
    <source>
        <dbReference type="Pfam" id="PF01555"/>
    </source>
</evidence>
<dbReference type="EMBL" id="FITM01000047">
    <property type="protein sequence ID" value="SAY38525.1"/>
    <property type="molecule type" value="Genomic_DNA"/>
</dbReference>
<dbReference type="Gene3D" id="3.40.50.150">
    <property type="entry name" value="Vaccinia Virus protein VP39"/>
    <property type="match status" value="1"/>
</dbReference>
<evidence type="ECO:0000256" key="3">
    <source>
        <dbReference type="ARBA" id="ARBA00022679"/>
    </source>
</evidence>
<dbReference type="Proteomes" id="UP000182631">
    <property type="component" value="Unassembled WGS sequence"/>
</dbReference>
<evidence type="ECO:0000313" key="6">
    <source>
        <dbReference type="EMBL" id="SAY38525.1"/>
    </source>
</evidence>
<dbReference type="SUPFAM" id="SSF53335">
    <property type="entry name" value="S-adenosyl-L-methionine-dependent methyltransferases"/>
    <property type="match status" value="1"/>
</dbReference>
<keyword evidence="2 6" id="KW-0489">Methyltransferase</keyword>
<dbReference type="InterPro" id="IPR001091">
    <property type="entry name" value="RM_Methyltransferase"/>
</dbReference>